<dbReference type="PANTHER" id="PTHR42695:SF5">
    <property type="entry name" value="GLUTAMINE AMIDOTRANSFERASE YLR126C-RELATED"/>
    <property type="match status" value="1"/>
</dbReference>
<dbReference type="InterPro" id="IPR044992">
    <property type="entry name" value="ChyE-like"/>
</dbReference>
<dbReference type="SUPFAM" id="SSF52317">
    <property type="entry name" value="Class I glutamine amidotransferase-like"/>
    <property type="match status" value="1"/>
</dbReference>
<sequence>MRTNNEDEIMKTDVEKRILVIHGGTSSLNLLLNYIESLGYIFEEVNFDDVIWKLKKEIDENKCTEVELELDSTTLGKFDGVIFAGGIIRESVLPGIYREIKRWSRRFIKELTVPFLGICLGHMMLGLTYGATYRVMKRRSPNPIAEEKGLVQITFHRKFPLTPGISSLDVYENHKRELSRLPNCLINTASSRDSEIQAIYHVSRQQYGVQFHPEYKEHIVLQNFLKLL</sequence>
<name>X0RY63_9ZZZZ</name>
<dbReference type="InterPro" id="IPR029062">
    <property type="entry name" value="Class_I_gatase-like"/>
</dbReference>
<reference evidence="3" key="1">
    <citation type="journal article" date="2014" name="Front. Microbiol.">
        <title>High frequency of phylogenetically diverse reductive dehalogenase-homologous genes in deep subseafloor sedimentary metagenomes.</title>
        <authorList>
            <person name="Kawai M."/>
            <person name="Futagami T."/>
            <person name="Toyoda A."/>
            <person name="Takaki Y."/>
            <person name="Nishi S."/>
            <person name="Hori S."/>
            <person name="Arai W."/>
            <person name="Tsubouchi T."/>
            <person name="Morono Y."/>
            <person name="Uchiyama I."/>
            <person name="Ito T."/>
            <person name="Fujiyama A."/>
            <person name="Inagaki F."/>
            <person name="Takami H."/>
        </authorList>
    </citation>
    <scope>NUCLEOTIDE SEQUENCE</scope>
    <source>
        <strain evidence="3">Expedition CK06-06</strain>
    </source>
</reference>
<keyword evidence="1" id="KW-0472">Membrane</keyword>
<keyword evidence="1" id="KW-0812">Transmembrane</keyword>
<dbReference type="InterPro" id="IPR017926">
    <property type="entry name" value="GATASE"/>
</dbReference>
<dbReference type="Pfam" id="PF00117">
    <property type="entry name" value="GATase"/>
    <property type="match status" value="1"/>
</dbReference>
<gene>
    <name evidence="3" type="ORF">S01H1_03028</name>
</gene>
<accession>X0RY63</accession>
<dbReference type="EMBL" id="BARS01001585">
    <property type="protein sequence ID" value="GAF73759.1"/>
    <property type="molecule type" value="Genomic_DNA"/>
</dbReference>
<feature type="transmembrane region" description="Helical" evidence="1">
    <location>
        <begin position="111"/>
        <end position="131"/>
    </location>
</feature>
<feature type="domain" description="Glutamine amidotransferase" evidence="2">
    <location>
        <begin position="69"/>
        <end position="216"/>
    </location>
</feature>
<dbReference type="Gene3D" id="3.40.50.880">
    <property type="match status" value="1"/>
</dbReference>
<evidence type="ECO:0000259" key="2">
    <source>
        <dbReference type="Pfam" id="PF00117"/>
    </source>
</evidence>
<dbReference type="PROSITE" id="PS51273">
    <property type="entry name" value="GATASE_TYPE_1"/>
    <property type="match status" value="1"/>
</dbReference>
<organism evidence="3">
    <name type="scientific">marine sediment metagenome</name>
    <dbReference type="NCBI Taxonomy" id="412755"/>
    <lineage>
        <taxon>unclassified sequences</taxon>
        <taxon>metagenomes</taxon>
        <taxon>ecological metagenomes</taxon>
    </lineage>
</organism>
<proteinExistence type="predicted"/>
<dbReference type="AlphaFoldDB" id="X0RY63"/>
<keyword evidence="1" id="KW-1133">Transmembrane helix</keyword>
<evidence type="ECO:0000313" key="3">
    <source>
        <dbReference type="EMBL" id="GAF73759.1"/>
    </source>
</evidence>
<evidence type="ECO:0000256" key="1">
    <source>
        <dbReference type="SAM" id="Phobius"/>
    </source>
</evidence>
<protein>
    <recommendedName>
        <fullName evidence="2">Glutamine amidotransferase domain-containing protein</fullName>
    </recommendedName>
</protein>
<dbReference type="PANTHER" id="PTHR42695">
    <property type="entry name" value="GLUTAMINE AMIDOTRANSFERASE YLR126C-RELATED"/>
    <property type="match status" value="1"/>
</dbReference>
<dbReference type="GO" id="GO:0005829">
    <property type="term" value="C:cytosol"/>
    <property type="evidence" value="ECO:0007669"/>
    <property type="project" value="TreeGrafter"/>
</dbReference>
<comment type="caution">
    <text evidence="3">The sequence shown here is derived from an EMBL/GenBank/DDBJ whole genome shotgun (WGS) entry which is preliminary data.</text>
</comment>